<comment type="similarity">
    <text evidence="8">Belongs to the P-Pant transferase superfamily. AcpS family.</text>
</comment>
<proteinExistence type="inferred from homology"/>
<evidence type="ECO:0000313" key="10">
    <source>
        <dbReference type="EMBL" id="QHX43119.1"/>
    </source>
</evidence>
<dbReference type="SUPFAM" id="SSF56214">
    <property type="entry name" value="4'-phosphopantetheinyl transferase"/>
    <property type="match status" value="1"/>
</dbReference>
<keyword evidence="6 8" id="KW-0443">Lipid metabolism</keyword>
<comment type="subcellular location">
    <subcellularLocation>
        <location evidence="8">Cytoplasm</location>
    </subcellularLocation>
</comment>
<keyword evidence="7 8" id="KW-0275">Fatty acid biosynthesis</keyword>
<dbReference type="Pfam" id="PF01648">
    <property type="entry name" value="ACPS"/>
    <property type="match status" value="1"/>
</dbReference>
<keyword evidence="5 8" id="KW-0460">Magnesium</keyword>
<evidence type="ECO:0000259" key="9">
    <source>
        <dbReference type="Pfam" id="PF01648"/>
    </source>
</evidence>
<evidence type="ECO:0000256" key="7">
    <source>
        <dbReference type="ARBA" id="ARBA00023160"/>
    </source>
</evidence>
<evidence type="ECO:0000256" key="6">
    <source>
        <dbReference type="ARBA" id="ARBA00023098"/>
    </source>
</evidence>
<organism evidence="10 11">
    <name type="scientific">Treponema vincentii</name>
    <dbReference type="NCBI Taxonomy" id="69710"/>
    <lineage>
        <taxon>Bacteria</taxon>
        <taxon>Pseudomonadati</taxon>
        <taxon>Spirochaetota</taxon>
        <taxon>Spirochaetia</taxon>
        <taxon>Spirochaetales</taxon>
        <taxon>Treponemataceae</taxon>
        <taxon>Treponema</taxon>
    </lineage>
</organism>
<dbReference type="RefSeq" id="WP_162663451.1">
    <property type="nucleotide sequence ID" value="NZ_CP048020.1"/>
</dbReference>
<evidence type="ECO:0000256" key="1">
    <source>
        <dbReference type="ARBA" id="ARBA00022516"/>
    </source>
</evidence>
<feature type="binding site" evidence="8">
    <location>
        <position position="8"/>
    </location>
    <ligand>
        <name>Mg(2+)</name>
        <dbReference type="ChEBI" id="CHEBI:18420"/>
    </ligand>
</feature>
<evidence type="ECO:0000256" key="5">
    <source>
        <dbReference type="ARBA" id="ARBA00022842"/>
    </source>
</evidence>
<dbReference type="GO" id="GO:0006633">
    <property type="term" value="P:fatty acid biosynthetic process"/>
    <property type="evidence" value="ECO:0007669"/>
    <property type="project" value="UniProtKB-UniRule"/>
</dbReference>
<dbReference type="GO" id="GO:0008897">
    <property type="term" value="F:holo-[acyl-carrier-protein] synthase activity"/>
    <property type="evidence" value="ECO:0007669"/>
    <property type="project" value="UniProtKB-UniRule"/>
</dbReference>
<gene>
    <name evidence="8 10" type="primary">acpS</name>
    <name evidence="10" type="ORF">GWP43_06320</name>
</gene>
<evidence type="ECO:0000256" key="2">
    <source>
        <dbReference type="ARBA" id="ARBA00022679"/>
    </source>
</evidence>
<dbReference type="InterPro" id="IPR004568">
    <property type="entry name" value="Ppantetheine-prot_Trfase_dom"/>
</dbReference>
<dbReference type="InterPro" id="IPR008278">
    <property type="entry name" value="4-PPantetheinyl_Trfase_dom"/>
</dbReference>
<keyword evidence="1 8" id="KW-0444">Lipid biosynthesis</keyword>
<protein>
    <recommendedName>
        <fullName evidence="8">Holo-[acyl-carrier-protein] synthase</fullName>
        <shortName evidence="8">Holo-ACP synthase</shortName>
        <ecNumber evidence="8">2.7.8.7</ecNumber>
    </recommendedName>
    <alternativeName>
        <fullName evidence="8">4'-phosphopantetheinyl transferase AcpS</fullName>
    </alternativeName>
</protein>
<dbReference type="InterPro" id="IPR037143">
    <property type="entry name" value="4-PPantetheinyl_Trfase_dom_sf"/>
</dbReference>
<evidence type="ECO:0000256" key="8">
    <source>
        <dbReference type="HAMAP-Rule" id="MF_00101"/>
    </source>
</evidence>
<evidence type="ECO:0000256" key="3">
    <source>
        <dbReference type="ARBA" id="ARBA00022723"/>
    </source>
</evidence>
<reference evidence="10 11" key="1">
    <citation type="submission" date="2020-01" db="EMBL/GenBank/DDBJ databases">
        <title>Complete genome sequence of a human oral phylogroup 1 Treponema sp. strain ATCC 700766, originally isolated from periodontitis dental plaque.</title>
        <authorList>
            <person name="Chan Y."/>
            <person name="Huo Y.-B."/>
            <person name="Yu X.-L."/>
            <person name="Zeng H."/>
            <person name="Leung W.-K."/>
            <person name="Watt R.M."/>
        </authorList>
    </citation>
    <scope>NUCLEOTIDE SEQUENCE [LARGE SCALE GENOMIC DNA]</scope>
    <source>
        <strain evidence="10 11">OMZ 804</strain>
    </source>
</reference>
<dbReference type="NCBIfam" id="TIGR00556">
    <property type="entry name" value="pantethn_trn"/>
    <property type="match status" value="1"/>
</dbReference>
<keyword evidence="8" id="KW-0963">Cytoplasm</keyword>
<dbReference type="AlphaFoldDB" id="A0A6P1Y160"/>
<feature type="binding site" evidence="8">
    <location>
        <position position="56"/>
    </location>
    <ligand>
        <name>Mg(2+)</name>
        <dbReference type="ChEBI" id="CHEBI:18420"/>
    </ligand>
</feature>
<feature type="domain" description="4'-phosphopantetheinyl transferase" evidence="9">
    <location>
        <begin position="5"/>
        <end position="95"/>
    </location>
</feature>
<dbReference type="InterPro" id="IPR002582">
    <property type="entry name" value="ACPS"/>
</dbReference>
<sequence>MIVGFGIDAVAISRIRRWMEDEGLLARFFHPQELRETKSRGLTAAYSLAARFAAKEAYGKALGTGLKGITLKNILVTNNPNGKPELTLLGDAATPFKRICGTRIHLSLTHESNMAIAAVILES</sequence>
<comment type="function">
    <text evidence="8">Transfers the 4'-phosphopantetheine moiety from coenzyme A to a Ser of acyl-carrier-protein.</text>
</comment>
<dbReference type="EMBL" id="CP048020">
    <property type="protein sequence ID" value="QHX43119.1"/>
    <property type="molecule type" value="Genomic_DNA"/>
</dbReference>
<dbReference type="GO" id="GO:0000287">
    <property type="term" value="F:magnesium ion binding"/>
    <property type="evidence" value="ECO:0007669"/>
    <property type="project" value="UniProtKB-UniRule"/>
</dbReference>
<comment type="catalytic activity">
    <reaction evidence="8">
        <text>apo-[ACP] + CoA = holo-[ACP] + adenosine 3',5'-bisphosphate + H(+)</text>
        <dbReference type="Rhea" id="RHEA:12068"/>
        <dbReference type="Rhea" id="RHEA-COMP:9685"/>
        <dbReference type="Rhea" id="RHEA-COMP:9690"/>
        <dbReference type="ChEBI" id="CHEBI:15378"/>
        <dbReference type="ChEBI" id="CHEBI:29999"/>
        <dbReference type="ChEBI" id="CHEBI:57287"/>
        <dbReference type="ChEBI" id="CHEBI:58343"/>
        <dbReference type="ChEBI" id="CHEBI:64479"/>
        <dbReference type="EC" id="2.7.8.7"/>
    </reaction>
</comment>
<dbReference type="Proteomes" id="UP000464374">
    <property type="component" value="Chromosome"/>
</dbReference>
<keyword evidence="3 8" id="KW-0479">Metal-binding</keyword>
<comment type="cofactor">
    <cofactor evidence="8">
        <name>Mg(2+)</name>
        <dbReference type="ChEBI" id="CHEBI:18420"/>
    </cofactor>
</comment>
<evidence type="ECO:0000256" key="4">
    <source>
        <dbReference type="ARBA" id="ARBA00022832"/>
    </source>
</evidence>
<keyword evidence="4 8" id="KW-0276">Fatty acid metabolism</keyword>
<dbReference type="KEGG" id="trz:GWP43_06320"/>
<keyword evidence="2 8" id="KW-0808">Transferase</keyword>
<dbReference type="GO" id="GO:0005737">
    <property type="term" value="C:cytoplasm"/>
    <property type="evidence" value="ECO:0007669"/>
    <property type="project" value="UniProtKB-SubCell"/>
</dbReference>
<dbReference type="NCBIfam" id="TIGR00516">
    <property type="entry name" value="acpS"/>
    <property type="match status" value="1"/>
</dbReference>
<dbReference type="Gene3D" id="3.90.470.20">
    <property type="entry name" value="4'-phosphopantetheinyl transferase domain"/>
    <property type="match status" value="1"/>
</dbReference>
<name>A0A6P1Y160_9SPIR</name>
<dbReference type="HAMAP" id="MF_00101">
    <property type="entry name" value="AcpS"/>
    <property type="match status" value="1"/>
</dbReference>
<evidence type="ECO:0000313" key="11">
    <source>
        <dbReference type="Proteomes" id="UP000464374"/>
    </source>
</evidence>
<accession>A0A6P1Y160</accession>
<dbReference type="EC" id="2.7.8.7" evidence="8"/>